<gene>
    <name evidence="1" type="ORF">GMARGA_LOCUS1379</name>
</gene>
<evidence type="ECO:0000313" key="1">
    <source>
        <dbReference type="EMBL" id="CAG8483922.1"/>
    </source>
</evidence>
<dbReference type="Proteomes" id="UP000789901">
    <property type="component" value="Unassembled WGS sequence"/>
</dbReference>
<reference evidence="1 2" key="1">
    <citation type="submission" date="2021-06" db="EMBL/GenBank/DDBJ databases">
        <authorList>
            <person name="Kallberg Y."/>
            <person name="Tangrot J."/>
            <person name="Rosling A."/>
        </authorList>
    </citation>
    <scope>NUCLEOTIDE SEQUENCE [LARGE SCALE GENOMIC DNA]</scope>
    <source>
        <strain evidence="1 2">120-4 pot B 10/14</strain>
    </source>
</reference>
<organism evidence="1 2">
    <name type="scientific">Gigaspora margarita</name>
    <dbReference type="NCBI Taxonomy" id="4874"/>
    <lineage>
        <taxon>Eukaryota</taxon>
        <taxon>Fungi</taxon>
        <taxon>Fungi incertae sedis</taxon>
        <taxon>Mucoromycota</taxon>
        <taxon>Glomeromycotina</taxon>
        <taxon>Glomeromycetes</taxon>
        <taxon>Diversisporales</taxon>
        <taxon>Gigasporaceae</taxon>
        <taxon>Gigaspora</taxon>
    </lineage>
</organism>
<comment type="caution">
    <text evidence="1">The sequence shown here is derived from an EMBL/GenBank/DDBJ whole genome shotgun (WGS) entry which is preliminary data.</text>
</comment>
<protein>
    <submittedName>
        <fullName evidence="1">34561_t:CDS:1</fullName>
    </submittedName>
</protein>
<accession>A0ABM8VZ61</accession>
<proteinExistence type="predicted"/>
<keyword evidence="2" id="KW-1185">Reference proteome</keyword>
<dbReference type="EMBL" id="CAJVQB010000355">
    <property type="protein sequence ID" value="CAG8483922.1"/>
    <property type="molecule type" value="Genomic_DNA"/>
</dbReference>
<evidence type="ECO:0000313" key="2">
    <source>
        <dbReference type="Proteomes" id="UP000789901"/>
    </source>
</evidence>
<name>A0ABM8VZ61_GIGMA</name>
<sequence length="188" mass="21843">MLSQDKPMVSLSKAFKRNSPKFESLDISNRDNINPIPNIIINLTNEREDIFYDPLKYKTQKKAHKSKDESSSDLKSTNKSQSTVLIDPKVTFFEKFAEKRWQRQVTKILLEQGLLLSDAVNPNTFTLKYDSLSNINLENIWNELYKDDMSTESEKLLPLQTTQTIHPILNNFQIPAEFINLLESEIFD</sequence>